<name>A0A4Y7T9U6_COPMI</name>
<proteinExistence type="predicted"/>
<keyword evidence="4" id="KW-1185">Reference proteome</keyword>
<feature type="region of interest" description="Disordered" evidence="1">
    <location>
        <begin position="250"/>
        <end position="280"/>
    </location>
</feature>
<dbReference type="STRING" id="71717.A0A4Y7T9U6"/>
<dbReference type="PANTHER" id="PTHR40465">
    <property type="entry name" value="CHROMOSOME 1, WHOLE GENOME SHOTGUN SEQUENCE"/>
    <property type="match status" value="1"/>
</dbReference>
<reference evidence="3 4" key="1">
    <citation type="journal article" date="2019" name="Nat. Ecol. Evol.">
        <title>Megaphylogeny resolves global patterns of mushroom evolution.</title>
        <authorList>
            <person name="Varga T."/>
            <person name="Krizsan K."/>
            <person name="Foldi C."/>
            <person name="Dima B."/>
            <person name="Sanchez-Garcia M."/>
            <person name="Sanchez-Ramirez S."/>
            <person name="Szollosi G.J."/>
            <person name="Szarkandi J.G."/>
            <person name="Papp V."/>
            <person name="Albert L."/>
            <person name="Andreopoulos W."/>
            <person name="Angelini C."/>
            <person name="Antonin V."/>
            <person name="Barry K.W."/>
            <person name="Bougher N.L."/>
            <person name="Buchanan P."/>
            <person name="Buyck B."/>
            <person name="Bense V."/>
            <person name="Catcheside P."/>
            <person name="Chovatia M."/>
            <person name="Cooper J."/>
            <person name="Damon W."/>
            <person name="Desjardin D."/>
            <person name="Finy P."/>
            <person name="Geml J."/>
            <person name="Haridas S."/>
            <person name="Hughes K."/>
            <person name="Justo A."/>
            <person name="Karasinski D."/>
            <person name="Kautmanova I."/>
            <person name="Kiss B."/>
            <person name="Kocsube S."/>
            <person name="Kotiranta H."/>
            <person name="LaButti K.M."/>
            <person name="Lechner B.E."/>
            <person name="Liimatainen K."/>
            <person name="Lipzen A."/>
            <person name="Lukacs Z."/>
            <person name="Mihaltcheva S."/>
            <person name="Morgado L.N."/>
            <person name="Niskanen T."/>
            <person name="Noordeloos M.E."/>
            <person name="Ohm R.A."/>
            <person name="Ortiz-Santana B."/>
            <person name="Ovrebo C."/>
            <person name="Racz N."/>
            <person name="Riley R."/>
            <person name="Savchenko A."/>
            <person name="Shiryaev A."/>
            <person name="Soop K."/>
            <person name="Spirin V."/>
            <person name="Szebenyi C."/>
            <person name="Tomsovsky M."/>
            <person name="Tulloss R.E."/>
            <person name="Uehling J."/>
            <person name="Grigoriev I.V."/>
            <person name="Vagvolgyi C."/>
            <person name="Papp T."/>
            <person name="Martin F.M."/>
            <person name="Miettinen O."/>
            <person name="Hibbett D.S."/>
            <person name="Nagy L.G."/>
        </authorList>
    </citation>
    <scope>NUCLEOTIDE SEQUENCE [LARGE SCALE GENOMIC DNA]</scope>
    <source>
        <strain evidence="3 4">FP101781</strain>
    </source>
</reference>
<dbReference type="EMBL" id="QPFP01000022">
    <property type="protein sequence ID" value="TEB30708.1"/>
    <property type="molecule type" value="Genomic_DNA"/>
</dbReference>
<keyword evidence="2" id="KW-0472">Membrane</keyword>
<keyword evidence="2" id="KW-1133">Transmembrane helix</keyword>
<feature type="transmembrane region" description="Helical" evidence="2">
    <location>
        <begin position="84"/>
        <end position="104"/>
    </location>
</feature>
<sequence>MLIGFTLNAILYGIMITQVYLYSTKYKKDPMFLKLLVRDRDLAISSMAEHRTADTVNTIFDFMYLYNGLILKFGDMLSLEKADWLFATDPAITGIIATTVQLFFAWRIRVLTKNWLFVGLVASLAVAGVVGSIVTAWEVGRTPNFVDFRNFKVVVILWLASESLGDILITAILVTYLWKRHKTGFKNSDMIVDRIIRGLLTSLVAILDLVFFLADPNGTLNSRKGWRISSETQDSARPLTEESFHVNSCPVSTTASTSAGSQVPSYPKGSPTSSAKVPSNRPEVFVSVESQQLKDDLGGAAACLPVRRPWRHGRHDTHGTLHGNLQAADSNSTSSTLENRQLPSGGDSYQGSWGRGRGPRDLDVV</sequence>
<accession>A0A4Y7T9U6</accession>
<feature type="compositionally biased region" description="Polar residues" evidence="1">
    <location>
        <begin position="327"/>
        <end position="351"/>
    </location>
</feature>
<comment type="caution">
    <text evidence="3">The sequence shown here is derived from an EMBL/GenBank/DDBJ whole genome shotgun (WGS) entry which is preliminary data.</text>
</comment>
<evidence type="ECO:0000313" key="3">
    <source>
        <dbReference type="EMBL" id="TEB30708.1"/>
    </source>
</evidence>
<evidence type="ECO:0000256" key="2">
    <source>
        <dbReference type="SAM" id="Phobius"/>
    </source>
</evidence>
<organism evidence="3 4">
    <name type="scientific">Coprinellus micaceus</name>
    <name type="common">Glistening ink-cap mushroom</name>
    <name type="synonym">Coprinus micaceus</name>
    <dbReference type="NCBI Taxonomy" id="71717"/>
    <lineage>
        <taxon>Eukaryota</taxon>
        <taxon>Fungi</taxon>
        <taxon>Dikarya</taxon>
        <taxon>Basidiomycota</taxon>
        <taxon>Agaricomycotina</taxon>
        <taxon>Agaricomycetes</taxon>
        <taxon>Agaricomycetidae</taxon>
        <taxon>Agaricales</taxon>
        <taxon>Agaricineae</taxon>
        <taxon>Psathyrellaceae</taxon>
        <taxon>Coprinellus</taxon>
    </lineage>
</organism>
<dbReference type="Proteomes" id="UP000298030">
    <property type="component" value="Unassembled WGS sequence"/>
</dbReference>
<dbReference type="AlphaFoldDB" id="A0A4Y7T9U6"/>
<feature type="transmembrane region" description="Helical" evidence="2">
    <location>
        <begin position="157"/>
        <end position="178"/>
    </location>
</feature>
<dbReference type="PANTHER" id="PTHR40465:SF1">
    <property type="entry name" value="DUF6534 DOMAIN-CONTAINING PROTEIN"/>
    <property type="match status" value="1"/>
</dbReference>
<feature type="transmembrane region" description="Helical" evidence="2">
    <location>
        <begin position="5"/>
        <end position="23"/>
    </location>
</feature>
<protein>
    <submittedName>
        <fullName evidence="3">Uncharacterized protein</fullName>
    </submittedName>
</protein>
<feature type="transmembrane region" description="Helical" evidence="2">
    <location>
        <begin position="198"/>
        <end position="214"/>
    </location>
</feature>
<feature type="compositionally biased region" description="Polar residues" evidence="1">
    <location>
        <begin position="250"/>
        <end position="277"/>
    </location>
</feature>
<evidence type="ECO:0000256" key="1">
    <source>
        <dbReference type="SAM" id="MobiDB-lite"/>
    </source>
</evidence>
<dbReference type="OrthoDB" id="3046394at2759"/>
<evidence type="ECO:0000313" key="4">
    <source>
        <dbReference type="Proteomes" id="UP000298030"/>
    </source>
</evidence>
<keyword evidence="2" id="KW-0812">Transmembrane</keyword>
<feature type="transmembrane region" description="Helical" evidence="2">
    <location>
        <begin position="116"/>
        <end position="137"/>
    </location>
</feature>
<gene>
    <name evidence="3" type="ORF">FA13DRAFT_1710327</name>
</gene>
<feature type="region of interest" description="Disordered" evidence="1">
    <location>
        <begin position="314"/>
        <end position="365"/>
    </location>
</feature>